<dbReference type="EMBL" id="CP021330">
    <property type="protein sequence ID" value="AVX04802.1"/>
    <property type="molecule type" value="Genomic_DNA"/>
</dbReference>
<evidence type="ECO:0000256" key="8">
    <source>
        <dbReference type="ARBA" id="ARBA00032837"/>
    </source>
</evidence>
<dbReference type="EC" id="4.2.1.24" evidence="3"/>
<evidence type="ECO:0000256" key="5">
    <source>
        <dbReference type="ARBA" id="ARBA00023133"/>
    </source>
</evidence>
<dbReference type="PANTHER" id="PTHR11458:SF0">
    <property type="entry name" value="DELTA-AMINOLEVULINIC ACID DEHYDRATASE"/>
    <property type="match status" value="1"/>
</dbReference>
<dbReference type="InterPro" id="IPR013785">
    <property type="entry name" value="Aldolase_TIM"/>
</dbReference>
<evidence type="ECO:0000256" key="9">
    <source>
        <dbReference type="ARBA" id="ARBA00047651"/>
    </source>
</evidence>
<dbReference type="InterPro" id="IPR001731">
    <property type="entry name" value="ALAD"/>
</dbReference>
<dbReference type="Gene3D" id="3.20.20.70">
    <property type="entry name" value="Aldolase class I"/>
    <property type="match status" value="1"/>
</dbReference>
<dbReference type="PANTHER" id="PTHR11458">
    <property type="entry name" value="DELTA-AMINOLEVULINIC ACID DEHYDRATASE"/>
    <property type="match status" value="1"/>
</dbReference>
<keyword evidence="6" id="KW-0456">Lyase</keyword>
<comment type="pathway">
    <text evidence="1">Porphyrin-containing compound metabolism; protoporphyrin-IX biosynthesis; coproporphyrinogen-III from 5-aminolevulinate: step 1/4.</text>
</comment>
<evidence type="ECO:0000256" key="6">
    <source>
        <dbReference type="ARBA" id="ARBA00023239"/>
    </source>
</evidence>
<keyword evidence="11" id="KW-0479">Metal-binding</keyword>
<dbReference type="FunFam" id="3.20.20.70:FF:000019">
    <property type="entry name" value="Delta-aminolevulinic acid dehydratase"/>
    <property type="match status" value="1"/>
</dbReference>
<dbReference type="NCBIfam" id="NF006762">
    <property type="entry name" value="PRK09283.1"/>
    <property type="match status" value="1"/>
</dbReference>
<evidence type="ECO:0000256" key="12">
    <source>
        <dbReference type="RuleBase" id="RU004161"/>
    </source>
</evidence>
<reference evidence="13 14" key="1">
    <citation type="submission" date="2017-05" db="EMBL/GenBank/DDBJ databases">
        <title>Genome Analysis of Maritalea myrionectae HL2708#5.</title>
        <authorList>
            <consortium name="Cotde Inc.-PKNU"/>
            <person name="Jang D."/>
            <person name="Oh H.-M."/>
        </authorList>
    </citation>
    <scope>NUCLEOTIDE SEQUENCE [LARGE SCALE GENOMIC DNA]</scope>
    <source>
        <strain evidence="13 14">HL2708#5</strain>
    </source>
</reference>
<evidence type="ECO:0000256" key="3">
    <source>
        <dbReference type="ARBA" id="ARBA00012053"/>
    </source>
</evidence>
<comment type="catalytic activity">
    <reaction evidence="9">
        <text>2 5-aminolevulinate = porphobilinogen + 2 H2O + H(+)</text>
        <dbReference type="Rhea" id="RHEA:24064"/>
        <dbReference type="ChEBI" id="CHEBI:15377"/>
        <dbReference type="ChEBI" id="CHEBI:15378"/>
        <dbReference type="ChEBI" id="CHEBI:58126"/>
        <dbReference type="ChEBI" id="CHEBI:356416"/>
        <dbReference type="EC" id="4.2.1.24"/>
    </reaction>
</comment>
<keyword evidence="14" id="KW-1185">Reference proteome</keyword>
<feature type="active site" description="Schiff-base intermediate with substrate" evidence="10">
    <location>
        <position position="208"/>
    </location>
</feature>
<dbReference type="GO" id="GO:0005829">
    <property type="term" value="C:cytosol"/>
    <property type="evidence" value="ECO:0007669"/>
    <property type="project" value="TreeGrafter"/>
</dbReference>
<dbReference type="GO" id="GO:0006782">
    <property type="term" value="P:protoporphyrinogen IX biosynthetic process"/>
    <property type="evidence" value="ECO:0007669"/>
    <property type="project" value="UniProtKB-UniPathway"/>
</dbReference>
<dbReference type="PIRSF" id="PIRSF001415">
    <property type="entry name" value="Porphbilin_synth"/>
    <property type="match status" value="1"/>
</dbReference>
<accession>A0A2R4MFK9</accession>
<dbReference type="CDD" id="cd04823">
    <property type="entry name" value="ALAD_PBGS_aspartate_rich"/>
    <property type="match status" value="1"/>
</dbReference>
<evidence type="ECO:0000256" key="4">
    <source>
        <dbReference type="ARBA" id="ARBA00020771"/>
    </source>
</evidence>
<dbReference type="AlphaFoldDB" id="A0A2R4MFK9"/>
<dbReference type="KEGG" id="mmyr:MXMO3_02289"/>
<protein>
    <recommendedName>
        <fullName evidence="4">Delta-aminolevulinic acid dehydratase</fullName>
        <ecNumber evidence="3">4.2.1.24</ecNumber>
    </recommendedName>
    <alternativeName>
        <fullName evidence="8">Porphobilinogen synthase</fullName>
    </alternativeName>
</protein>
<dbReference type="RefSeq" id="WP_117395932.1">
    <property type="nucleotide sequence ID" value="NZ_CP021330.1"/>
</dbReference>
<dbReference type="SMART" id="SM01004">
    <property type="entry name" value="ALAD"/>
    <property type="match status" value="1"/>
</dbReference>
<evidence type="ECO:0000256" key="2">
    <source>
        <dbReference type="ARBA" id="ARBA00008055"/>
    </source>
</evidence>
<dbReference type="Proteomes" id="UP000258927">
    <property type="component" value="Chromosome"/>
</dbReference>
<keyword evidence="5" id="KW-0350">Heme biosynthesis</keyword>
<dbReference type="STRING" id="1122213.GCA_000423365_02608"/>
<evidence type="ECO:0000256" key="11">
    <source>
        <dbReference type="PIRSR" id="PIRSR001415-5"/>
    </source>
</evidence>
<evidence type="ECO:0000256" key="10">
    <source>
        <dbReference type="PIRSR" id="PIRSR001415-1"/>
    </source>
</evidence>
<comment type="similarity">
    <text evidence="2 12">Belongs to the ALAD family.</text>
</comment>
<evidence type="ECO:0000256" key="1">
    <source>
        <dbReference type="ARBA" id="ARBA00004694"/>
    </source>
</evidence>
<proteinExistence type="inferred from homology"/>
<dbReference type="PRINTS" id="PR00144">
    <property type="entry name" value="DALDHYDRTASE"/>
</dbReference>
<keyword evidence="11" id="KW-0460">Magnesium</keyword>
<dbReference type="GO" id="GO:0008270">
    <property type="term" value="F:zinc ion binding"/>
    <property type="evidence" value="ECO:0007669"/>
    <property type="project" value="TreeGrafter"/>
</dbReference>
<keyword evidence="7" id="KW-0627">Porphyrin biosynthesis</keyword>
<gene>
    <name evidence="13" type="ORF">MXMO3_02289</name>
</gene>
<dbReference type="SUPFAM" id="SSF51569">
    <property type="entry name" value="Aldolase"/>
    <property type="match status" value="1"/>
</dbReference>
<evidence type="ECO:0000313" key="13">
    <source>
        <dbReference type="EMBL" id="AVX04802.1"/>
    </source>
</evidence>
<evidence type="ECO:0000256" key="7">
    <source>
        <dbReference type="ARBA" id="ARBA00023244"/>
    </source>
</evidence>
<dbReference type="UniPathway" id="UPA00251">
    <property type="reaction ID" value="UER00318"/>
</dbReference>
<feature type="active site" description="Schiff-base intermediate with substrate" evidence="10">
    <location>
        <position position="262"/>
    </location>
</feature>
<name>A0A2R4MFK9_9HYPH</name>
<sequence>MTQQNREKADLDFLAGKRMRRTRQAAWSRAMVQETDLTVRDLIWPLFILDGENSRESIATMPGVERLSIDLAVEAAKEARDLGIPSLALFPCTQNDRRTEDGRESYNPDNLMCRALRAIKAEVPDIGLIADVALDPYTSHGHDGLMDGEVILNDESVAVLIKQALNQAKAGADIIAPSDMMDGRIGALREALDNEGYENVILLSYAAKFASAFYGPFRDAVGSGARLKGDKKTYQLEPFNRAEALREVEQDLLEAADWVMVKPGMAYLDIVREVKDQFDVPVFAYQVSGEYAQIEFAAAAGALDRQAAMMESLIAFKRAGCSGILTYFAMDVARLLQK</sequence>
<organism evidence="13 14">
    <name type="scientific">Maritalea myrionectae</name>
    <dbReference type="NCBI Taxonomy" id="454601"/>
    <lineage>
        <taxon>Bacteria</taxon>
        <taxon>Pseudomonadati</taxon>
        <taxon>Pseudomonadota</taxon>
        <taxon>Alphaproteobacteria</taxon>
        <taxon>Hyphomicrobiales</taxon>
        <taxon>Devosiaceae</taxon>
        <taxon>Maritalea</taxon>
    </lineage>
</organism>
<dbReference type="GO" id="GO:0004655">
    <property type="term" value="F:porphobilinogen synthase activity"/>
    <property type="evidence" value="ECO:0007669"/>
    <property type="project" value="UniProtKB-EC"/>
</dbReference>
<dbReference type="Pfam" id="PF00490">
    <property type="entry name" value="ALAD"/>
    <property type="match status" value="1"/>
</dbReference>
<feature type="binding site" evidence="11">
    <location>
        <position position="247"/>
    </location>
    <ligand>
        <name>Mg(2+)</name>
        <dbReference type="ChEBI" id="CHEBI:18420"/>
    </ligand>
</feature>
<evidence type="ECO:0000313" key="14">
    <source>
        <dbReference type="Proteomes" id="UP000258927"/>
    </source>
</evidence>